<organism evidence="1">
    <name type="scientific">bioreactor metagenome</name>
    <dbReference type="NCBI Taxonomy" id="1076179"/>
    <lineage>
        <taxon>unclassified sequences</taxon>
        <taxon>metagenomes</taxon>
        <taxon>ecological metagenomes</taxon>
    </lineage>
</organism>
<dbReference type="EMBL" id="VSSQ01074271">
    <property type="protein sequence ID" value="MPN25188.1"/>
    <property type="molecule type" value="Genomic_DNA"/>
</dbReference>
<proteinExistence type="predicted"/>
<reference evidence="1" key="1">
    <citation type="submission" date="2019-08" db="EMBL/GenBank/DDBJ databases">
        <authorList>
            <person name="Kucharzyk K."/>
            <person name="Murdoch R.W."/>
            <person name="Higgins S."/>
            <person name="Loffler F."/>
        </authorList>
    </citation>
    <scope>NUCLEOTIDE SEQUENCE</scope>
</reference>
<gene>
    <name evidence="1" type="ORF">SDC9_172595</name>
</gene>
<name>A0A645GE68_9ZZZZ</name>
<evidence type="ECO:0000313" key="1">
    <source>
        <dbReference type="EMBL" id="MPN25188.1"/>
    </source>
</evidence>
<protein>
    <submittedName>
        <fullName evidence="1">Uncharacterized protein</fullName>
    </submittedName>
</protein>
<comment type="caution">
    <text evidence="1">The sequence shown here is derived from an EMBL/GenBank/DDBJ whole genome shotgun (WGS) entry which is preliminary data.</text>
</comment>
<accession>A0A645GE68</accession>
<sequence>MDNHSTGDFLAGCCSGKLSEKLVREVQLAVADVGNVESVMGGADDAAGKVGEDLPDHRG</sequence>
<dbReference type="AlphaFoldDB" id="A0A645GE68"/>